<dbReference type="Pfam" id="PF04762">
    <property type="entry name" value="Beta-prop_ELP1_1st"/>
    <property type="match status" value="1"/>
</dbReference>
<feature type="compositionally biased region" description="Gly residues" evidence="7">
    <location>
        <begin position="1256"/>
        <end position="1272"/>
    </location>
</feature>
<dbReference type="Pfam" id="PF23878">
    <property type="entry name" value="TPR_ELP1"/>
    <property type="match status" value="1"/>
</dbReference>
<keyword evidence="4" id="KW-0819">tRNA processing</keyword>
<dbReference type="GO" id="GO:0002926">
    <property type="term" value="P:tRNA wobble base 5-methoxycarbonylmethyl-2-thiouridinylation"/>
    <property type="evidence" value="ECO:0007669"/>
    <property type="project" value="TreeGrafter"/>
</dbReference>
<dbReference type="Gene3D" id="2.130.10.10">
    <property type="entry name" value="YVTN repeat-like/Quinoprotein amine dehydrogenase"/>
    <property type="match status" value="1"/>
</dbReference>
<feature type="region of interest" description="Disordered" evidence="7">
    <location>
        <begin position="1152"/>
        <end position="1173"/>
    </location>
</feature>
<dbReference type="GO" id="GO:0033588">
    <property type="term" value="C:elongator holoenzyme complex"/>
    <property type="evidence" value="ECO:0007669"/>
    <property type="project" value="InterPro"/>
</dbReference>
<feature type="domain" description="ELP1 N-terminal second beta-propeller" evidence="9">
    <location>
        <begin position="389"/>
        <end position="647"/>
    </location>
</feature>
<dbReference type="InterPro" id="IPR056167">
    <property type="entry name" value="A-sol_ELP1"/>
</dbReference>
<evidence type="ECO:0000256" key="6">
    <source>
        <dbReference type="PIRNR" id="PIRNR017233"/>
    </source>
</evidence>
<evidence type="ECO:0000256" key="3">
    <source>
        <dbReference type="ARBA" id="ARBA00022490"/>
    </source>
</evidence>
<accession>A0A136JID6</accession>
<dbReference type="GO" id="GO:0005829">
    <property type="term" value="C:cytosol"/>
    <property type="evidence" value="ECO:0007669"/>
    <property type="project" value="TreeGrafter"/>
</dbReference>
<evidence type="ECO:0000256" key="5">
    <source>
        <dbReference type="ARBA" id="ARBA00029535"/>
    </source>
</evidence>
<dbReference type="Proteomes" id="UP000070501">
    <property type="component" value="Unassembled WGS sequence"/>
</dbReference>
<dbReference type="EMBL" id="KQ964245">
    <property type="protein sequence ID" value="KXJ96912.1"/>
    <property type="molecule type" value="Genomic_DNA"/>
</dbReference>
<dbReference type="InterPro" id="IPR056164">
    <property type="entry name" value="Beta-prop_ELP1_1st"/>
</dbReference>
<dbReference type="InParanoid" id="A0A136JID6"/>
<evidence type="ECO:0000313" key="13">
    <source>
        <dbReference type="EMBL" id="KXJ96912.1"/>
    </source>
</evidence>
<comment type="pathway">
    <text evidence="1">tRNA modification; 5-methoxycarbonylmethyl-2-thiouridine-tRNA biosynthesis.</text>
</comment>
<feature type="domain" description="ELP1 alpha-solenoid" evidence="11">
    <location>
        <begin position="671"/>
        <end position="878"/>
    </location>
</feature>
<dbReference type="PIRSF" id="PIRSF017233">
    <property type="entry name" value="IKAP"/>
    <property type="match status" value="1"/>
</dbReference>
<keyword evidence="6" id="KW-0539">Nucleus</keyword>
<dbReference type="InterPro" id="IPR056166">
    <property type="entry name" value="TPR_ELP1"/>
</dbReference>
<proteinExistence type="inferred from homology"/>
<dbReference type="Pfam" id="PF23797">
    <property type="entry name" value="Beta-prop_ELP1_2nd"/>
    <property type="match status" value="1"/>
</dbReference>
<evidence type="ECO:0000256" key="1">
    <source>
        <dbReference type="ARBA" id="ARBA00005043"/>
    </source>
</evidence>
<evidence type="ECO:0000259" key="9">
    <source>
        <dbReference type="Pfam" id="PF23797"/>
    </source>
</evidence>
<protein>
    <recommendedName>
        <fullName evidence="5 6">Elongator complex protein 1</fullName>
    </recommendedName>
</protein>
<dbReference type="GO" id="GO:0000049">
    <property type="term" value="F:tRNA binding"/>
    <property type="evidence" value="ECO:0007669"/>
    <property type="project" value="TreeGrafter"/>
</dbReference>
<name>A0A136JID6_9PEZI</name>
<dbReference type="OrthoDB" id="40048at2759"/>
<gene>
    <name evidence="13" type="ORF">Micbo1qcDRAFT_129921</name>
</gene>
<reference evidence="14" key="1">
    <citation type="submission" date="2016-02" db="EMBL/GenBank/DDBJ databases">
        <title>Draft genome sequence of Microdochium bolleyi, a fungal endophyte of beachgrass.</title>
        <authorList>
            <consortium name="DOE Joint Genome Institute"/>
            <person name="David A.S."/>
            <person name="May G."/>
            <person name="Haridas S."/>
            <person name="Lim J."/>
            <person name="Wang M."/>
            <person name="Labutti K."/>
            <person name="Lipzen A."/>
            <person name="Barry K."/>
            <person name="Grigoriev I.V."/>
        </authorList>
    </citation>
    <scope>NUCLEOTIDE SEQUENCE [LARGE SCALE GENOMIC DNA]</scope>
    <source>
        <strain evidence="14">J235TASD1</strain>
    </source>
</reference>
<keyword evidence="3 6" id="KW-0963">Cytoplasm</keyword>
<evidence type="ECO:0000256" key="7">
    <source>
        <dbReference type="SAM" id="MobiDB-lite"/>
    </source>
</evidence>
<dbReference type="InterPro" id="IPR015943">
    <property type="entry name" value="WD40/YVTN_repeat-like_dom_sf"/>
</dbReference>
<organism evidence="13 14">
    <name type="scientific">Microdochium bolleyi</name>
    <dbReference type="NCBI Taxonomy" id="196109"/>
    <lineage>
        <taxon>Eukaryota</taxon>
        <taxon>Fungi</taxon>
        <taxon>Dikarya</taxon>
        <taxon>Ascomycota</taxon>
        <taxon>Pezizomycotina</taxon>
        <taxon>Sordariomycetes</taxon>
        <taxon>Xylariomycetidae</taxon>
        <taxon>Xylariales</taxon>
        <taxon>Microdochiaceae</taxon>
        <taxon>Microdochium</taxon>
    </lineage>
</organism>
<dbReference type="Pfam" id="PF23925">
    <property type="entry name" value="A-sol_ELP1"/>
    <property type="match status" value="1"/>
</dbReference>
<dbReference type="STRING" id="196109.A0A136JID6"/>
<sequence>MRNLRNVRHHTWAAEPAGLPISATCWDPAQDQVLCAFGPRESDGQIQLVRVVEHVASWPAPSPNPDLPVDRVVSLHHFADSASTCLVFEGGDIVIVQESESGSSDVHIEIMGGIDEGITAARWSPDEELLAITTKANTLVFMSRNFEGVTDATMGPDDLKLSKHVNVGWGKKETQFQGKGAKALRDPTIPEKVDEGKISPTDNGATTISWRGDGAYVAVNAVQVGIRRVIRVFSRDGVLDSVSEPVDHLEAALSWRPSGNLVASVQRIEGRTDVVFFERNGLRHGQFALRDPAERPLKNDRITLEWNSDSTVLGVMLHDRVQFWTTDNYHWYLKGEVIEESQVLHLTWHPEKSLRYLSATSNKLVLGEYIFDIARGSLAPPNDHGAVAVIDGKSLKLTPFRTANVPPPMALFELTAPSTILDVSFSPANTYMGVLQTEGFSLYEWKVNGKRSAEPHLLGSIQRANVGEGLFTPLQISVSETGNVYCLCHEKTTLLQRWVFDSTDGYFSTQEPIYAGSLAGFAGITQATTGAVLAFDGLGKLHNVADQEDEIYSVRLPSQLPWTQVVDWAGHIIAFGLSRNGHLYANSRLLMKNCTSFLITTAHVVVTTSNHLVKFIHLTEEDSMEIPPDDPETDERCRSIERGARLVTAMPTNMSLVLQMPRGNLETIYPRAMVLAGIRHLIEQQDYAGAFTCCRTQRVDMNILFDHRPQQFLENTGLFIEQLADITYIDLFLSSLRNEDVTQSMYRDTKPGVASSGPAIPSSTSVDAESRKVNQVCNAVLEYLNSRKTLDNGTLQNIITANVCKDPPAYESGLLVVAKLMQEDEKLAEKAVEHICFLADVNTLYDEALGLYNLELATLVAQQSQRDPREYLPFIQDLHKLPEVRRQFAIDDHLKRKEKALVHLQELGAHGEAQDYTVKHNLYGPALKLYRYDQPNLTILTGLYATYLETTSRFREAGLTHESLSDYASATRCYRAAGATCWRECLFTASQQDPALSTEAHADLATALADALYEAKDYVSAATIHIEHLRSLETAIPYLCKGYLFADAQRLCVLHARPDLLSSAVDTGLAEALGSSTEFFADCKAQLRAQVPRIIELRKKAAEDPLAFYEGERAGGIDLPDDVSVAASSRISTSASLFTRYTGKAGSVGTVGTGVSRATSKNRKREEKKRARGRKGTVYEEEYLVNSVRRLVERVEGNKAETERLVFGLVRRGMMERARTVEGLMAEVVEACRLAVREVFPASRGAPAKEGDDGDQGGQGEGEVAGANGAGGEAWEPSGADAVLAAMLEAKWRTQEPPVVTGVQKLSILGS</sequence>
<dbReference type="UniPathway" id="UPA00988"/>
<keyword evidence="14" id="KW-1185">Reference proteome</keyword>
<dbReference type="GO" id="GO:0005634">
    <property type="term" value="C:nucleus"/>
    <property type="evidence" value="ECO:0007669"/>
    <property type="project" value="UniProtKB-SubCell"/>
</dbReference>
<evidence type="ECO:0000259" key="8">
    <source>
        <dbReference type="Pfam" id="PF04762"/>
    </source>
</evidence>
<dbReference type="SUPFAM" id="SSF69322">
    <property type="entry name" value="Tricorn protease domain 2"/>
    <property type="match status" value="1"/>
</dbReference>
<evidence type="ECO:0000259" key="12">
    <source>
        <dbReference type="Pfam" id="PF23936"/>
    </source>
</evidence>
<comment type="similarity">
    <text evidence="2 6">Belongs to the ELP1/IKA1 family.</text>
</comment>
<dbReference type="PANTHER" id="PTHR12747">
    <property type="entry name" value="ELONGATOR COMPLEX PROTEIN 1"/>
    <property type="match status" value="1"/>
</dbReference>
<dbReference type="Pfam" id="PF23936">
    <property type="entry name" value="HB_ELP1"/>
    <property type="match status" value="1"/>
</dbReference>
<feature type="domain" description="ELP1 first N-terminal beta-propeller" evidence="8">
    <location>
        <begin position="1"/>
        <end position="351"/>
    </location>
</feature>
<dbReference type="PANTHER" id="PTHR12747:SF0">
    <property type="entry name" value="ELONGATOR COMPLEX PROTEIN 1"/>
    <property type="match status" value="1"/>
</dbReference>
<dbReference type="FunCoup" id="A0A136JID6">
    <property type="interactions" value="1005"/>
</dbReference>
<evidence type="ECO:0000259" key="10">
    <source>
        <dbReference type="Pfam" id="PF23878"/>
    </source>
</evidence>
<evidence type="ECO:0000256" key="2">
    <source>
        <dbReference type="ARBA" id="ARBA00006086"/>
    </source>
</evidence>
<dbReference type="InterPro" id="IPR006849">
    <property type="entry name" value="Elp1"/>
</dbReference>
<comment type="subcellular location">
    <subcellularLocation>
        <location evidence="6">Cytoplasm</location>
    </subcellularLocation>
    <subcellularLocation>
        <location evidence="6">Nucleus</location>
    </subcellularLocation>
</comment>
<feature type="domain" description="ELP1 TPR" evidence="10">
    <location>
        <begin position="887"/>
        <end position="1050"/>
    </location>
</feature>
<feature type="region of interest" description="Disordered" evidence="7">
    <location>
        <begin position="1244"/>
        <end position="1276"/>
    </location>
</feature>
<dbReference type="InterPro" id="IPR056169">
    <property type="entry name" value="HB_ELP1"/>
</dbReference>
<evidence type="ECO:0000313" key="14">
    <source>
        <dbReference type="Proteomes" id="UP000070501"/>
    </source>
</evidence>
<feature type="domain" description="ELP1 three-helical bundle" evidence="12">
    <location>
        <begin position="1059"/>
        <end position="1234"/>
    </location>
</feature>
<evidence type="ECO:0000259" key="11">
    <source>
        <dbReference type="Pfam" id="PF23925"/>
    </source>
</evidence>
<dbReference type="InterPro" id="IPR056165">
    <property type="entry name" value="Beta-prop_ELP1_2nd"/>
</dbReference>
<evidence type="ECO:0000256" key="4">
    <source>
        <dbReference type="ARBA" id="ARBA00022694"/>
    </source>
</evidence>
<comment type="function">
    <text evidence="6">Component of the elongator complex which is required for multiple tRNA modifications, including mcm5U (5-methoxycarbonylmethyl uridine), mcm5s2U (5-methoxycarbonylmethyl-2-thiouridine), and ncm5U (5-carbamoylmethyl uridine). The elongator complex catalyzes formation of carboxymethyluridine in the wobble base at position 34 in tRNAs.</text>
</comment>